<comment type="caution">
    <text evidence="5">The sequence shown here is derived from an EMBL/GenBank/DDBJ whole genome shotgun (WGS) entry which is preliminary data.</text>
</comment>
<proteinExistence type="predicted"/>
<feature type="domain" description="EF-hand" evidence="4">
    <location>
        <begin position="250"/>
        <end position="285"/>
    </location>
</feature>
<keyword evidence="2" id="KW-0677">Repeat</keyword>
<evidence type="ECO:0000256" key="3">
    <source>
        <dbReference type="ARBA" id="ARBA00022837"/>
    </source>
</evidence>
<dbReference type="InterPro" id="IPR011992">
    <property type="entry name" value="EF-hand-dom_pair"/>
</dbReference>
<keyword evidence="6" id="KW-1185">Reference proteome</keyword>
<evidence type="ECO:0000259" key="4">
    <source>
        <dbReference type="PROSITE" id="PS50222"/>
    </source>
</evidence>
<keyword evidence="5" id="KW-0808">Transferase</keyword>
<keyword evidence="3" id="KW-0106">Calcium</keyword>
<dbReference type="EMBL" id="JBBJCI010000078">
    <property type="protein sequence ID" value="KAK7249452.1"/>
    <property type="molecule type" value="Genomic_DNA"/>
</dbReference>
<feature type="domain" description="EF-hand" evidence="4">
    <location>
        <begin position="214"/>
        <end position="249"/>
    </location>
</feature>
<dbReference type="PROSITE" id="PS50222">
    <property type="entry name" value="EF_HAND_2"/>
    <property type="match status" value="3"/>
</dbReference>
<evidence type="ECO:0000256" key="1">
    <source>
        <dbReference type="ARBA" id="ARBA00022723"/>
    </source>
</evidence>
<name>A0ABR1G8V0_AURAN</name>
<dbReference type="GO" id="GO:0016301">
    <property type="term" value="F:kinase activity"/>
    <property type="evidence" value="ECO:0007669"/>
    <property type="project" value="UniProtKB-KW"/>
</dbReference>
<dbReference type="InterPro" id="IPR018247">
    <property type="entry name" value="EF_Hand_1_Ca_BS"/>
</dbReference>
<sequence>MVVVDRIIINVQNGLAAQGVRGATHLASQFRLMDADGSGKLTLEEFSRGIAGAGLRLSSAARLRGVPAARSGGRARPPRAAERRRRFVHALAGGLSPRAPAVGQVFRRIVGEGGGDAASLGDVGACYRADRHPDVERGAKTAAAVLSEFMGALRESAACRTAAWTLEGLLDFYRLSAAFVGDNEFEATMEAVWRPRGAAVSSRKRARGRSATARRRSDISALFAYFDADRSGEVDYDEFLAAIRGPPNARRQAMVAEAFSVLDADGSGVVEPSDIVSRFDASKHPDVKKGARTPDEVMREFLDTFDVGGVVAAR</sequence>
<dbReference type="InterPro" id="IPR051581">
    <property type="entry name" value="Ca-bind"/>
</dbReference>
<dbReference type="Gene3D" id="1.10.238.10">
    <property type="entry name" value="EF-hand"/>
    <property type="match status" value="3"/>
</dbReference>
<dbReference type="PANTHER" id="PTHR34524">
    <property type="entry name" value="CALCYPHOSIN"/>
    <property type="match status" value="1"/>
</dbReference>
<feature type="domain" description="EF-hand" evidence="4">
    <location>
        <begin position="21"/>
        <end position="56"/>
    </location>
</feature>
<dbReference type="InterPro" id="IPR002048">
    <property type="entry name" value="EF_hand_dom"/>
</dbReference>
<keyword evidence="5" id="KW-0418">Kinase</keyword>
<evidence type="ECO:0000313" key="5">
    <source>
        <dbReference type="EMBL" id="KAK7249452.1"/>
    </source>
</evidence>
<dbReference type="SUPFAM" id="SSF47473">
    <property type="entry name" value="EF-hand"/>
    <property type="match status" value="1"/>
</dbReference>
<gene>
    <name evidence="5" type="ORF">SO694_00049033</name>
</gene>
<evidence type="ECO:0000256" key="2">
    <source>
        <dbReference type="ARBA" id="ARBA00022737"/>
    </source>
</evidence>
<dbReference type="Pfam" id="PF13202">
    <property type="entry name" value="EF-hand_5"/>
    <property type="match status" value="2"/>
</dbReference>
<organism evidence="5 6">
    <name type="scientific">Aureococcus anophagefferens</name>
    <name type="common">Harmful bloom alga</name>
    <dbReference type="NCBI Taxonomy" id="44056"/>
    <lineage>
        <taxon>Eukaryota</taxon>
        <taxon>Sar</taxon>
        <taxon>Stramenopiles</taxon>
        <taxon>Ochrophyta</taxon>
        <taxon>Pelagophyceae</taxon>
        <taxon>Pelagomonadales</taxon>
        <taxon>Pelagomonadaceae</taxon>
        <taxon>Aureococcus</taxon>
    </lineage>
</organism>
<keyword evidence="1" id="KW-0479">Metal-binding</keyword>
<dbReference type="SMART" id="SM00054">
    <property type="entry name" value="EFh"/>
    <property type="match status" value="3"/>
</dbReference>
<dbReference type="PROSITE" id="PS00018">
    <property type="entry name" value="EF_HAND_1"/>
    <property type="match status" value="3"/>
</dbReference>
<dbReference type="PANTHER" id="PTHR34524:SF6">
    <property type="entry name" value="CALCYPHOSINE LIKE"/>
    <property type="match status" value="1"/>
</dbReference>
<dbReference type="Proteomes" id="UP001363151">
    <property type="component" value="Unassembled WGS sequence"/>
</dbReference>
<accession>A0ABR1G8V0</accession>
<protein>
    <submittedName>
        <fullName evidence="5">Protein serine/threonine kinase</fullName>
    </submittedName>
</protein>
<reference evidence="5 6" key="1">
    <citation type="submission" date="2024-03" db="EMBL/GenBank/DDBJ databases">
        <title>Aureococcus anophagefferens CCMP1851 and Kratosvirus quantuckense: Draft genome of a second virus-susceptible host strain in the model system.</title>
        <authorList>
            <person name="Chase E."/>
            <person name="Truchon A.R."/>
            <person name="Schepens W."/>
            <person name="Wilhelm S.W."/>
        </authorList>
    </citation>
    <scope>NUCLEOTIDE SEQUENCE [LARGE SCALE GENOMIC DNA]</scope>
    <source>
        <strain evidence="5 6">CCMP1851</strain>
    </source>
</reference>
<evidence type="ECO:0000313" key="6">
    <source>
        <dbReference type="Proteomes" id="UP001363151"/>
    </source>
</evidence>